<feature type="compositionally biased region" description="Basic and acidic residues" evidence="1">
    <location>
        <begin position="26"/>
        <end position="36"/>
    </location>
</feature>
<name>A0A250VVE0_STROL</name>
<accession>A0A250VVE0</accession>
<gene>
    <name evidence="3" type="ORF">SO3561_09809</name>
</gene>
<dbReference type="Pfam" id="PF13032">
    <property type="entry name" value="RNaseH_pPIWI_RE"/>
    <property type="match status" value="1"/>
</dbReference>
<dbReference type="RefSeq" id="WP_159064619.1">
    <property type="nucleotide sequence ID" value="NZ_BDQI01000048.1"/>
</dbReference>
<sequence length="115" mass="13134">MPSWQRSGALHRLPHQAAGGTPCAKSGREQGRWTCDDKEQQARTWYNPTEIAVIQRPDGEDALPYALTTARLCNHALAWEHRTRHPLPIHAAIQMDKNHPEYRRTIDWEANDTTG</sequence>
<dbReference type="InterPro" id="IPR024996">
    <property type="entry name" value="RNaseH_pPIWI_RE"/>
</dbReference>
<feature type="region of interest" description="Disordered" evidence="1">
    <location>
        <begin position="1"/>
        <end position="36"/>
    </location>
</feature>
<evidence type="ECO:0000313" key="3">
    <source>
        <dbReference type="EMBL" id="GAX58238.1"/>
    </source>
</evidence>
<protein>
    <recommendedName>
        <fullName evidence="2">pPIWI-RE RNaseH domain-containing protein</fullName>
    </recommendedName>
</protein>
<dbReference type="EMBL" id="BDQI01000048">
    <property type="protein sequence ID" value="GAX58238.1"/>
    <property type="molecule type" value="Genomic_DNA"/>
</dbReference>
<dbReference type="AlphaFoldDB" id="A0A250VVE0"/>
<dbReference type="Proteomes" id="UP000217446">
    <property type="component" value="Unassembled WGS sequence"/>
</dbReference>
<evidence type="ECO:0000313" key="4">
    <source>
        <dbReference type="Proteomes" id="UP000217446"/>
    </source>
</evidence>
<evidence type="ECO:0000259" key="2">
    <source>
        <dbReference type="Pfam" id="PF13032"/>
    </source>
</evidence>
<reference evidence="4" key="1">
    <citation type="submission" date="2017-05" db="EMBL/GenBank/DDBJ databases">
        <title>Streptomyces olivochromogenes NBRC 3561 whole genome shotgun sequence.</title>
        <authorList>
            <person name="Dohra H."/>
            <person name="Kodani S."/>
        </authorList>
    </citation>
    <scope>NUCLEOTIDE SEQUENCE [LARGE SCALE GENOMIC DNA]</scope>
    <source>
        <strain evidence="4">NBRC 3561</strain>
    </source>
</reference>
<organism evidence="3 4">
    <name type="scientific">Streptomyces olivochromogenes</name>
    <dbReference type="NCBI Taxonomy" id="1963"/>
    <lineage>
        <taxon>Bacteria</taxon>
        <taxon>Bacillati</taxon>
        <taxon>Actinomycetota</taxon>
        <taxon>Actinomycetes</taxon>
        <taxon>Kitasatosporales</taxon>
        <taxon>Streptomycetaceae</taxon>
        <taxon>Streptomyces</taxon>
    </lineage>
</organism>
<feature type="domain" description="pPIWI-RE RNaseH" evidence="2">
    <location>
        <begin position="12"/>
        <end position="100"/>
    </location>
</feature>
<evidence type="ECO:0000256" key="1">
    <source>
        <dbReference type="SAM" id="MobiDB-lite"/>
    </source>
</evidence>
<proteinExistence type="predicted"/>
<comment type="caution">
    <text evidence="3">The sequence shown here is derived from an EMBL/GenBank/DDBJ whole genome shotgun (WGS) entry which is preliminary data.</text>
</comment>
<keyword evidence="4" id="KW-1185">Reference proteome</keyword>